<accession>A0ABR3M478</accession>
<name>A0ABR3M478_9TELE</name>
<protein>
    <submittedName>
        <fullName evidence="1">Uncharacterized protein</fullName>
    </submittedName>
</protein>
<dbReference type="Proteomes" id="UP001558613">
    <property type="component" value="Unassembled WGS sequence"/>
</dbReference>
<proteinExistence type="predicted"/>
<gene>
    <name evidence="1" type="ORF">QQF64_010518</name>
</gene>
<organism evidence="1 2">
    <name type="scientific">Cirrhinus molitorella</name>
    <name type="common">mud carp</name>
    <dbReference type="NCBI Taxonomy" id="172907"/>
    <lineage>
        <taxon>Eukaryota</taxon>
        <taxon>Metazoa</taxon>
        <taxon>Chordata</taxon>
        <taxon>Craniata</taxon>
        <taxon>Vertebrata</taxon>
        <taxon>Euteleostomi</taxon>
        <taxon>Actinopterygii</taxon>
        <taxon>Neopterygii</taxon>
        <taxon>Teleostei</taxon>
        <taxon>Ostariophysi</taxon>
        <taxon>Cypriniformes</taxon>
        <taxon>Cyprinidae</taxon>
        <taxon>Labeoninae</taxon>
        <taxon>Labeonini</taxon>
        <taxon>Cirrhinus</taxon>
    </lineage>
</organism>
<dbReference type="EMBL" id="JAYMGO010000016">
    <property type="protein sequence ID" value="KAL1259941.1"/>
    <property type="molecule type" value="Genomic_DNA"/>
</dbReference>
<sequence>MIVNDRKTTNFTTREYFGSKRSTTEAFASSRDAPASPKMHILPLRAVFSSFLPLINSSDILWTSVISSTERFGSGKSDCGSSRAAQTPISSSPLDVKSARWLLTLRTA</sequence>
<reference evidence="1 2" key="1">
    <citation type="submission" date="2023-09" db="EMBL/GenBank/DDBJ databases">
        <authorList>
            <person name="Wang M."/>
        </authorList>
    </citation>
    <scope>NUCLEOTIDE SEQUENCE [LARGE SCALE GENOMIC DNA]</scope>
    <source>
        <strain evidence="1">GT-2023</strain>
        <tissue evidence="1">Liver</tissue>
    </source>
</reference>
<evidence type="ECO:0000313" key="1">
    <source>
        <dbReference type="EMBL" id="KAL1259941.1"/>
    </source>
</evidence>
<evidence type="ECO:0000313" key="2">
    <source>
        <dbReference type="Proteomes" id="UP001558613"/>
    </source>
</evidence>
<comment type="caution">
    <text evidence="1">The sequence shown here is derived from an EMBL/GenBank/DDBJ whole genome shotgun (WGS) entry which is preliminary data.</text>
</comment>
<keyword evidence="2" id="KW-1185">Reference proteome</keyword>